<feature type="site" description="Important for catalytic activity" evidence="7">
    <location>
        <position position="214"/>
    </location>
</feature>
<evidence type="ECO:0000256" key="6">
    <source>
        <dbReference type="ARBA" id="ARBA00023316"/>
    </source>
</evidence>
<evidence type="ECO:0000256" key="1">
    <source>
        <dbReference type="ARBA" id="ARBA00022475"/>
    </source>
</evidence>
<dbReference type="PATRIC" id="fig|29422.6.peg.2675"/>
<dbReference type="NCBIfam" id="TIGR00247">
    <property type="entry name" value="endolytic transglycosylase MltG"/>
    <property type="match status" value="1"/>
</dbReference>
<reference evidence="8 9" key="1">
    <citation type="submission" date="2015-11" db="EMBL/GenBank/DDBJ databases">
        <title>Genomic analysis of 38 Legionella species identifies large and diverse effector repertoires.</title>
        <authorList>
            <person name="Burstein D."/>
            <person name="Amaro F."/>
            <person name="Zusman T."/>
            <person name="Lifshitz Z."/>
            <person name="Cohen O."/>
            <person name="Gilbert J.A."/>
            <person name="Pupko T."/>
            <person name="Shuman H.A."/>
            <person name="Segal G."/>
        </authorList>
    </citation>
    <scope>NUCLEOTIDE SEQUENCE [LARGE SCALE GENOMIC DNA]</scope>
    <source>
        <strain evidence="8 9">ATCC 43878</strain>
    </source>
</reference>
<dbReference type="PANTHER" id="PTHR30518:SF2">
    <property type="entry name" value="ENDOLYTIC MUREIN TRANSGLYCOSYLASE"/>
    <property type="match status" value="1"/>
</dbReference>
<name>A0A0W0S403_9GAMM</name>
<gene>
    <name evidence="7" type="primary">mltG</name>
    <name evidence="8" type="ORF">Lbru_2512</name>
</gene>
<evidence type="ECO:0000256" key="7">
    <source>
        <dbReference type="HAMAP-Rule" id="MF_02065"/>
    </source>
</evidence>
<dbReference type="GO" id="GO:0009252">
    <property type="term" value="P:peptidoglycan biosynthetic process"/>
    <property type="evidence" value="ECO:0007669"/>
    <property type="project" value="UniProtKB-UniRule"/>
</dbReference>
<dbReference type="Gene3D" id="3.30.160.60">
    <property type="entry name" value="Classic Zinc Finger"/>
    <property type="match status" value="1"/>
</dbReference>
<keyword evidence="4 7" id="KW-0472">Membrane</keyword>
<keyword evidence="2 7" id="KW-0812">Transmembrane</keyword>
<keyword evidence="7" id="KW-0997">Cell inner membrane</keyword>
<keyword evidence="1 7" id="KW-1003">Cell membrane</keyword>
<evidence type="ECO:0000313" key="8">
    <source>
        <dbReference type="EMBL" id="KTC78220.1"/>
    </source>
</evidence>
<dbReference type="AlphaFoldDB" id="A0A0W0S403"/>
<keyword evidence="9" id="KW-1185">Reference proteome</keyword>
<dbReference type="OrthoDB" id="9814591at2"/>
<comment type="function">
    <text evidence="7">Functions as a peptidoglycan terminase that cleaves nascent peptidoglycan strands endolytically to terminate their elongation.</text>
</comment>
<dbReference type="RefSeq" id="WP_058442487.1">
    <property type="nucleotide sequence ID" value="NZ_CAAAHU010000004.1"/>
</dbReference>
<evidence type="ECO:0000313" key="9">
    <source>
        <dbReference type="Proteomes" id="UP000054742"/>
    </source>
</evidence>
<dbReference type="InterPro" id="IPR003770">
    <property type="entry name" value="MLTG-like"/>
</dbReference>
<dbReference type="GO" id="GO:0071555">
    <property type="term" value="P:cell wall organization"/>
    <property type="evidence" value="ECO:0007669"/>
    <property type="project" value="UniProtKB-KW"/>
</dbReference>
<comment type="caution">
    <text evidence="8">The sequence shown here is derived from an EMBL/GenBank/DDBJ whole genome shotgun (WGS) entry which is preliminary data.</text>
</comment>
<dbReference type="EC" id="4.2.2.29" evidence="7"/>
<dbReference type="PANTHER" id="PTHR30518">
    <property type="entry name" value="ENDOLYTIC MUREIN TRANSGLYCOSYLASE"/>
    <property type="match status" value="1"/>
</dbReference>
<dbReference type="Pfam" id="PF02618">
    <property type="entry name" value="YceG"/>
    <property type="match status" value="1"/>
</dbReference>
<accession>A0A0W0S403</accession>
<keyword evidence="5 7" id="KW-0456">Lyase</keyword>
<keyword evidence="3 7" id="KW-1133">Transmembrane helix</keyword>
<dbReference type="GO" id="GO:0005886">
    <property type="term" value="C:plasma membrane"/>
    <property type="evidence" value="ECO:0007669"/>
    <property type="project" value="UniProtKB-UniRule"/>
</dbReference>
<proteinExistence type="inferred from homology"/>
<dbReference type="EMBL" id="LNXV01000033">
    <property type="protein sequence ID" value="KTC78220.1"/>
    <property type="molecule type" value="Genomic_DNA"/>
</dbReference>
<evidence type="ECO:0000256" key="2">
    <source>
        <dbReference type="ARBA" id="ARBA00022692"/>
    </source>
</evidence>
<dbReference type="Gene3D" id="3.30.1490.480">
    <property type="entry name" value="Endolytic murein transglycosylase"/>
    <property type="match status" value="1"/>
</dbReference>
<organism evidence="8 9">
    <name type="scientific">Legionella brunensis</name>
    <dbReference type="NCBI Taxonomy" id="29422"/>
    <lineage>
        <taxon>Bacteria</taxon>
        <taxon>Pseudomonadati</taxon>
        <taxon>Pseudomonadota</taxon>
        <taxon>Gammaproteobacteria</taxon>
        <taxon>Legionellales</taxon>
        <taxon>Legionellaceae</taxon>
        <taxon>Legionella</taxon>
    </lineage>
</organism>
<dbReference type="Proteomes" id="UP000054742">
    <property type="component" value="Unassembled WGS sequence"/>
</dbReference>
<dbReference type="HAMAP" id="MF_02065">
    <property type="entry name" value="MltG"/>
    <property type="match status" value="1"/>
</dbReference>
<protein>
    <recommendedName>
        <fullName evidence="7">Endolytic murein transglycosylase</fullName>
        <ecNumber evidence="7">4.2.2.29</ecNumber>
    </recommendedName>
    <alternativeName>
        <fullName evidence="7">Peptidoglycan lytic transglycosylase</fullName>
    </alternativeName>
    <alternativeName>
        <fullName evidence="7">Peptidoglycan polymerization terminase</fullName>
    </alternativeName>
</protein>
<dbReference type="CDD" id="cd08010">
    <property type="entry name" value="MltG_like"/>
    <property type="match status" value="1"/>
</dbReference>
<comment type="catalytic activity">
    <reaction evidence="7">
        <text>a peptidoglycan chain = a peptidoglycan chain with N-acetyl-1,6-anhydromuramyl-[peptide] at the reducing end + a peptidoglycan chain with N-acetylglucosamine at the non-reducing end.</text>
        <dbReference type="EC" id="4.2.2.29"/>
    </reaction>
</comment>
<evidence type="ECO:0000256" key="3">
    <source>
        <dbReference type="ARBA" id="ARBA00022989"/>
    </source>
</evidence>
<dbReference type="STRING" id="29422.Lbru_2512"/>
<sequence>MRRSLKLILLGCVLLSLVSFSIIGYSTYCLLNKPLVAKGSHPIIVSINKNTSAYTFVRLLKSKHLIESERLFLAYIRVKGLSSRLKAGIYAILPGESALQFLDKVVSGEVVVESFSIIEGTTLSQVEANLINAQYLKHDAYDWQIIRANYANAEGLLLADTYKYDAGSDAKQLLQLANYNLRQYLDLCWKNRTPGLPYKSPYELLIAASILEKESSIPEERKLISGVIINRLKKNMPLQMDPTVIYALGPNYQGKLTHDDMAVASPYNTYRYRGLPPTPIAMVGKDAIEAAAHPQMTDFLYFVAKGDGTHHFSVSYEEQKKAISLYKVKGSS</sequence>
<evidence type="ECO:0000256" key="5">
    <source>
        <dbReference type="ARBA" id="ARBA00023239"/>
    </source>
</evidence>
<keyword evidence="6 7" id="KW-0961">Cell wall biogenesis/degradation</keyword>
<comment type="similarity">
    <text evidence="7">Belongs to the transglycosylase MltG family.</text>
</comment>
<dbReference type="GO" id="GO:0008932">
    <property type="term" value="F:lytic endotransglycosylase activity"/>
    <property type="evidence" value="ECO:0007669"/>
    <property type="project" value="UniProtKB-UniRule"/>
</dbReference>
<evidence type="ECO:0000256" key="4">
    <source>
        <dbReference type="ARBA" id="ARBA00023136"/>
    </source>
</evidence>